<keyword evidence="4 5" id="KW-0472">Membrane</keyword>
<feature type="transmembrane region" description="Helical" evidence="5">
    <location>
        <begin position="364"/>
        <end position="397"/>
    </location>
</feature>
<dbReference type="Proteomes" id="UP000199328">
    <property type="component" value="Unassembled WGS sequence"/>
</dbReference>
<dbReference type="STRING" id="990712.SAMN05216257_1131"/>
<evidence type="ECO:0000256" key="2">
    <source>
        <dbReference type="ARBA" id="ARBA00022692"/>
    </source>
</evidence>
<feature type="transmembrane region" description="Helical" evidence="5">
    <location>
        <begin position="20"/>
        <end position="53"/>
    </location>
</feature>
<feature type="transmembrane region" description="Helical" evidence="5">
    <location>
        <begin position="159"/>
        <end position="177"/>
    </location>
</feature>
<keyword evidence="8" id="KW-1185">Reference proteome</keyword>
<dbReference type="EMBL" id="FNFV01000013">
    <property type="protein sequence ID" value="SDL10986.1"/>
    <property type="molecule type" value="Genomic_DNA"/>
</dbReference>
<feature type="transmembrane region" description="Helical" evidence="5">
    <location>
        <begin position="65"/>
        <end position="84"/>
    </location>
</feature>
<proteinExistence type="predicted"/>
<keyword evidence="3 5" id="KW-1133">Transmembrane helix</keyword>
<dbReference type="RefSeq" id="WP_092501348.1">
    <property type="nucleotide sequence ID" value="NZ_FNFV01000013.1"/>
</dbReference>
<evidence type="ECO:0000256" key="3">
    <source>
        <dbReference type="ARBA" id="ARBA00022989"/>
    </source>
</evidence>
<comment type="subcellular location">
    <subcellularLocation>
        <location evidence="1">Membrane</location>
        <topology evidence="1">Multi-pass membrane protein</topology>
    </subcellularLocation>
</comment>
<feature type="domain" description="O-antigen ligase-related" evidence="6">
    <location>
        <begin position="190"/>
        <end position="341"/>
    </location>
</feature>
<dbReference type="Pfam" id="PF04932">
    <property type="entry name" value="Wzy_C"/>
    <property type="match status" value="1"/>
</dbReference>
<protein>
    <submittedName>
        <fullName evidence="7">O-antigen ligase</fullName>
    </submittedName>
</protein>
<feature type="transmembrane region" description="Helical" evidence="5">
    <location>
        <begin position="330"/>
        <end position="352"/>
    </location>
</feature>
<dbReference type="PANTHER" id="PTHR37422">
    <property type="entry name" value="TEICHURONIC ACID BIOSYNTHESIS PROTEIN TUAE"/>
    <property type="match status" value="1"/>
</dbReference>
<sequence length="405" mass="42762">MSAAVEAGLPTRRGVLEGAVRWLAIAALPLCVSSPGGTVALALLGLAGLVFLRRGVRPAPEVRRLFRWAAGLYLFLLAVDIVNGAPVRSLLSTGVNYLPLIAIVPAHVALRAARVGEGEIMLGFRLAVLAALALAVPSVASLVEGGRFMPVTGLNLNQIPFGLVMALMSVVLLSRALEGSGSRPWADALAAGLVAAVVVLTQSKLAWGSLGVGWLALGILYARRLGPWRLGAALVGAASVAALLLALPPVRGELAQLGDALRRVAAGDLSDGTLGRRILIYKGSWVAFMERPVLGWGLPGQMDVVKGFIAQMSDIRMPATHLHSDWFRHLVGYGLFGAVFLAGFFLFVVRLARVAEPVHMRRALIAALPAIALYMSFDVFFNMDALTGFFALLLAMALPRDGDMA</sequence>
<evidence type="ECO:0000256" key="1">
    <source>
        <dbReference type="ARBA" id="ARBA00004141"/>
    </source>
</evidence>
<dbReference type="OrthoDB" id="8576060at2"/>
<evidence type="ECO:0000313" key="7">
    <source>
        <dbReference type="EMBL" id="SDL10986.1"/>
    </source>
</evidence>
<evidence type="ECO:0000259" key="6">
    <source>
        <dbReference type="Pfam" id="PF04932"/>
    </source>
</evidence>
<keyword evidence="7" id="KW-0436">Ligase</keyword>
<feature type="transmembrane region" description="Helical" evidence="5">
    <location>
        <begin position="230"/>
        <end position="247"/>
    </location>
</feature>
<keyword evidence="2 5" id="KW-0812">Transmembrane</keyword>
<reference evidence="8" key="1">
    <citation type="submission" date="2016-10" db="EMBL/GenBank/DDBJ databases">
        <authorList>
            <person name="Varghese N."/>
            <person name="Submissions S."/>
        </authorList>
    </citation>
    <scope>NUCLEOTIDE SEQUENCE [LARGE SCALE GENOMIC DNA]</scope>
    <source>
        <strain evidence="8">CGMCC 1.10789</strain>
    </source>
</reference>
<evidence type="ECO:0000256" key="4">
    <source>
        <dbReference type="ARBA" id="ARBA00023136"/>
    </source>
</evidence>
<name>A0A1G9HDS7_9RHOB</name>
<evidence type="ECO:0000256" key="5">
    <source>
        <dbReference type="SAM" id="Phobius"/>
    </source>
</evidence>
<feature type="transmembrane region" description="Helical" evidence="5">
    <location>
        <begin position="122"/>
        <end position="139"/>
    </location>
</feature>
<dbReference type="GO" id="GO:0016020">
    <property type="term" value="C:membrane"/>
    <property type="evidence" value="ECO:0007669"/>
    <property type="project" value="UniProtKB-SubCell"/>
</dbReference>
<organism evidence="7 8">
    <name type="scientific">Meinhardsimonia xiamenensis</name>
    <dbReference type="NCBI Taxonomy" id="990712"/>
    <lineage>
        <taxon>Bacteria</taxon>
        <taxon>Pseudomonadati</taxon>
        <taxon>Pseudomonadota</taxon>
        <taxon>Alphaproteobacteria</taxon>
        <taxon>Rhodobacterales</taxon>
        <taxon>Paracoccaceae</taxon>
        <taxon>Meinhardsimonia</taxon>
    </lineage>
</organism>
<accession>A0A1G9HDS7</accession>
<dbReference type="InterPro" id="IPR007016">
    <property type="entry name" value="O-antigen_ligase-rel_domated"/>
</dbReference>
<dbReference type="PANTHER" id="PTHR37422:SF23">
    <property type="entry name" value="TEICHURONIC ACID BIOSYNTHESIS PROTEIN TUAE"/>
    <property type="match status" value="1"/>
</dbReference>
<gene>
    <name evidence="7" type="ORF">SAMN05216257_1131</name>
</gene>
<evidence type="ECO:0000313" key="8">
    <source>
        <dbReference type="Proteomes" id="UP000199328"/>
    </source>
</evidence>
<dbReference type="GO" id="GO:0016874">
    <property type="term" value="F:ligase activity"/>
    <property type="evidence" value="ECO:0007669"/>
    <property type="project" value="UniProtKB-KW"/>
</dbReference>
<dbReference type="AlphaFoldDB" id="A0A1G9HDS7"/>
<dbReference type="InterPro" id="IPR051533">
    <property type="entry name" value="WaaL-like"/>
</dbReference>